<dbReference type="SUPFAM" id="SSF55653">
    <property type="entry name" value="Ribosomal protein L9 C-domain"/>
    <property type="match status" value="1"/>
</dbReference>
<gene>
    <name evidence="7" type="primary">rplI</name>
    <name evidence="10" type="ORF">FHR21_002599</name>
</gene>
<comment type="caution">
    <text evidence="10">The sequence shown here is derived from an EMBL/GenBank/DDBJ whole genome shotgun (WGS) entry which is preliminary data.</text>
</comment>
<dbReference type="GO" id="GO:1990904">
    <property type="term" value="C:ribonucleoprotein complex"/>
    <property type="evidence" value="ECO:0007669"/>
    <property type="project" value="UniProtKB-KW"/>
</dbReference>
<dbReference type="InterPro" id="IPR020070">
    <property type="entry name" value="Ribosomal_bL9_N"/>
</dbReference>
<dbReference type="InterPro" id="IPR020594">
    <property type="entry name" value="Ribosomal_bL9_bac/chp"/>
</dbReference>
<sequence>MEVILLERIEKLGGIGDVVTVKNGFARNFLLPNNKALRANDANRKVFEANRAKIESDNAERRTAAEGRAKDIDGKQVVLIRQASNTGQLYGSVSVRDIVDALAEDGVEGVTKAMVELERPIKSLGLFDVKVKLHPEVAFTVGVNVARSPDEAEMQKQGIDVIAAMFEEEQAAAAALALEPDSEDEIEEGTSPSEAVAEAGEAAADEAGEENEEA</sequence>
<evidence type="ECO:0000313" key="11">
    <source>
        <dbReference type="Proteomes" id="UP000537161"/>
    </source>
</evidence>
<dbReference type="PROSITE" id="PS00651">
    <property type="entry name" value="RIBOSOMAL_L9"/>
    <property type="match status" value="1"/>
</dbReference>
<dbReference type="PANTHER" id="PTHR21368">
    <property type="entry name" value="50S RIBOSOMAL PROTEIN L9"/>
    <property type="match status" value="1"/>
</dbReference>
<dbReference type="GO" id="GO:0003735">
    <property type="term" value="F:structural constituent of ribosome"/>
    <property type="evidence" value="ECO:0007669"/>
    <property type="project" value="InterPro"/>
</dbReference>
<evidence type="ECO:0000256" key="3">
    <source>
        <dbReference type="ARBA" id="ARBA00022884"/>
    </source>
</evidence>
<feature type="region of interest" description="Disordered" evidence="8">
    <location>
        <begin position="178"/>
        <end position="214"/>
    </location>
</feature>
<reference evidence="10 11" key="1">
    <citation type="submission" date="2020-08" db="EMBL/GenBank/DDBJ databases">
        <title>Genomic Encyclopedia of Type Strains, Phase IV (KMG-IV): sequencing the most valuable type-strain genomes for metagenomic binning, comparative biology and taxonomic classification.</title>
        <authorList>
            <person name="Goeker M."/>
        </authorList>
    </citation>
    <scope>NUCLEOTIDE SEQUENCE [LARGE SCALE GENOMIC DNA]</scope>
    <source>
        <strain evidence="10 11">DSM 27163</strain>
    </source>
</reference>
<feature type="compositionally biased region" description="Acidic residues" evidence="8">
    <location>
        <begin position="203"/>
        <end position="214"/>
    </location>
</feature>
<evidence type="ECO:0000256" key="1">
    <source>
        <dbReference type="ARBA" id="ARBA00010605"/>
    </source>
</evidence>
<dbReference type="InterPro" id="IPR009027">
    <property type="entry name" value="Ribosomal_bL9/RNase_H1_N"/>
</dbReference>
<keyword evidence="2 7" id="KW-0699">rRNA-binding</keyword>
<proteinExistence type="inferred from homology"/>
<organism evidence="10 11">
    <name type="scientific">Sphingopyxis panaciterrulae</name>
    <dbReference type="NCBI Taxonomy" id="462372"/>
    <lineage>
        <taxon>Bacteria</taxon>
        <taxon>Pseudomonadati</taxon>
        <taxon>Pseudomonadota</taxon>
        <taxon>Alphaproteobacteria</taxon>
        <taxon>Sphingomonadales</taxon>
        <taxon>Sphingomonadaceae</taxon>
        <taxon>Sphingopyxis</taxon>
    </lineage>
</organism>
<dbReference type="Pfam" id="PF01281">
    <property type="entry name" value="Ribosomal_L9_N"/>
    <property type="match status" value="1"/>
</dbReference>
<dbReference type="Gene3D" id="3.40.5.10">
    <property type="entry name" value="Ribosomal protein L9, N-terminal domain"/>
    <property type="match status" value="1"/>
</dbReference>
<dbReference type="InterPro" id="IPR000244">
    <property type="entry name" value="Ribosomal_bL9"/>
</dbReference>
<dbReference type="EMBL" id="JACIJH010000008">
    <property type="protein sequence ID" value="MBB5707236.1"/>
    <property type="molecule type" value="Genomic_DNA"/>
</dbReference>
<dbReference type="Pfam" id="PF03948">
    <property type="entry name" value="Ribosomal_L9_C"/>
    <property type="match status" value="1"/>
</dbReference>
<dbReference type="GO" id="GO:0019843">
    <property type="term" value="F:rRNA binding"/>
    <property type="evidence" value="ECO:0007669"/>
    <property type="project" value="UniProtKB-UniRule"/>
</dbReference>
<dbReference type="NCBIfam" id="TIGR00158">
    <property type="entry name" value="L9"/>
    <property type="match status" value="1"/>
</dbReference>
<comment type="function">
    <text evidence="7">Binds to the 23S rRNA.</text>
</comment>
<feature type="domain" description="Ribosomal protein L9" evidence="9">
    <location>
        <begin position="13"/>
        <end position="40"/>
    </location>
</feature>
<keyword evidence="4 7" id="KW-0689">Ribosomal protein</keyword>
<evidence type="ECO:0000256" key="2">
    <source>
        <dbReference type="ARBA" id="ARBA00022730"/>
    </source>
</evidence>
<dbReference type="InterPro" id="IPR036791">
    <property type="entry name" value="Ribosomal_bL9_C_sf"/>
</dbReference>
<comment type="similarity">
    <text evidence="1 7">Belongs to the bacterial ribosomal protein bL9 family.</text>
</comment>
<keyword evidence="5 7" id="KW-0687">Ribonucleoprotein</keyword>
<keyword evidence="11" id="KW-1185">Reference proteome</keyword>
<evidence type="ECO:0000256" key="4">
    <source>
        <dbReference type="ARBA" id="ARBA00022980"/>
    </source>
</evidence>
<dbReference type="Gene3D" id="3.10.430.100">
    <property type="entry name" value="Ribosomal protein L9, C-terminal domain"/>
    <property type="match status" value="1"/>
</dbReference>
<evidence type="ECO:0000256" key="7">
    <source>
        <dbReference type="HAMAP-Rule" id="MF_00503"/>
    </source>
</evidence>
<evidence type="ECO:0000256" key="6">
    <source>
        <dbReference type="ARBA" id="ARBA00035292"/>
    </source>
</evidence>
<evidence type="ECO:0000256" key="5">
    <source>
        <dbReference type="ARBA" id="ARBA00023274"/>
    </source>
</evidence>
<protein>
    <recommendedName>
        <fullName evidence="6 7">Large ribosomal subunit protein bL9</fullName>
    </recommendedName>
</protein>
<dbReference type="RefSeq" id="WP_184098916.1">
    <property type="nucleotide sequence ID" value="NZ_JACIJH010000008.1"/>
</dbReference>
<dbReference type="AlphaFoldDB" id="A0A7W9ESS1"/>
<dbReference type="SUPFAM" id="SSF55658">
    <property type="entry name" value="L9 N-domain-like"/>
    <property type="match status" value="1"/>
</dbReference>
<evidence type="ECO:0000256" key="8">
    <source>
        <dbReference type="SAM" id="MobiDB-lite"/>
    </source>
</evidence>
<dbReference type="Proteomes" id="UP000537161">
    <property type="component" value="Unassembled WGS sequence"/>
</dbReference>
<dbReference type="InterPro" id="IPR020069">
    <property type="entry name" value="Ribosomal_bL9_C"/>
</dbReference>
<dbReference type="GO" id="GO:0005840">
    <property type="term" value="C:ribosome"/>
    <property type="evidence" value="ECO:0007669"/>
    <property type="project" value="UniProtKB-KW"/>
</dbReference>
<keyword evidence="3 7" id="KW-0694">RNA-binding</keyword>
<evidence type="ECO:0000313" key="10">
    <source>
        <dbReference type="EMBL" id="MBB5707236.1"/>
    </source>
</evidence>
<dbReference type="GO" id="GO:0006412">
    <property type="term" value="P:translation"/>
    <property type="evidence" value="ECO:0007669"/>
    <property type="project" value="UniProtKB-UniRule"/>
</dbReference>
<dbReference type="HAMAP" id="MF_00503">
    <property type="entry name" value="Ribosomal_bL9"/>
    <property type="match status" value="1"/>
</dbReference>
<dbReference type="InterPro" id="IPR036935">
    <property type="entry name" value="Ribosomal_bL9_N_sf"/>
</dbReference>
<name>A0A7W9ESS1_9SPHN</name>
<evidence type="ECO:0000259" key="9">
    <source>
        <dbReference type="PROSITE" id="PS00651"/>
    </source>
</evidence>
<accession>A0A7W9ESS1</accession>